<dbReference type="InParanoid" id="A0A0C3B3F5"/>
<accession>A0A0C3B3F5</accession>
<dbReference type="Pfam" id="PF20174">
    <property type="entry name" value="DUF6540"/>
    <property type="match status" value="1"/>
</dbReference>
<dbReference type="InterPro" id="IPR046670">
    <property type="entry name" value="DUF6540"/>
</dbReference>
<reference evidence="2" key="2">
    <citation type="submission" date="2015-01" db="EMBL/GenBank/DDBJ databases">
        <title>Evolutionary Origins and Diversification of the Mycorrhizal Mutualists.</title>
        <authorList>
            <consortium name="DOE Joint Genome Institute"/>
            <consortium name="Mycorrhizal Genomics Consortium"/>
            <person name="Kohler A."/>
            <person name="Kuo A."/>
            <person name="Nagy L.G."/>
            <person name="Floudas D."/>
            <person name="Copeland A."/>
            <person name="Barry K.W."/>
            <person name="Cichocki N."/>
            <person name="Veneault-Fourrey C."/>
            <person name="LaButti K."/>
            <person name="Lindquist E.A."/>
            <person name="Lipzen A."/>
            <person name="Lundell T."/>
            <person name="Morin E."/>
            <person name="Murat C."/>
            <person name="Riley R."/>
            <person name="Ohm R."/>
            <person name="Sun H."/>
            <person name="Tunlid A."/>
            <person name="Henrissat B."/>
            <person name="Grigoriev I.V."/>
            <person name="Hibbett D.S."/>
            <person name="Martin F."/>
        </authorList>
    </citation>
    <scope>NUCLEOTIDE SEQUENCE [LARGE SCALE GENOMIC DNA]</scope>
    <source>
        <strain evidence="2">F 1598</strain>
    </source>
</reference>
<dbReference type="EMBL" id="KN833002">
    <property type="protein sequence ID" value="KIM80713.1"/>
    <property type="molecule type" value="Genomic_DNA"/>
</dbReference>
<keyword evidence="2" id="KW-1185">Reference proteome</keyword>
<evidence type="ECO:0000313" key="1">
    <source>
        <dbReference type="EMBL" id="KIM80713.1"/>
    </source>
</evidence>
<protein>
    <submittedName>
        <fullName evidence="1">Uncharacterized protein</fullName>
    </submittedName>
</protein>
<organism evidence="1 2">
    <name type="scientific">Piloderma croceum (strain F 1598)</name>
    <dbReference type="NCBI Taxonomy" id="765440"/>
    <lineage>
        <taxon>Eukaryota</taxon>
        <taxon>Fungi</taxon>
        <taxon>Dikarya</taxon>
        <taxon>Basidiomycota</taxon>
        <taxon>Agaricomycotina</taxon>
        <taxon>Agaricomycetes</taxon>
        <taxon>Agaricomycetidae</taxon>
        <taxon>Atheliales</taxon>
        <taxon>Atheliaceae</taxon>
        <taxon>Piloderma</taxon>
    </lineage>
</organism>
<dbReference type="AlphaFoldDB" id="A0A0C3B3F5"/>
<evidence type="ECO:0000313" key="2">
    <source>
        <dbReference type="Proteomes" id="UP000054166"/>
    </source>
</evidence>
<dbReference type="Proteomes" id="UP000054166">
    <property type="component" value="Unassembled WGS sequence"/>
</dbReference>
<dbReference type="OrthoDB" id="37659at2759"/>
<dbReference type="HOGENOM" id="CLU_116351_2_0_1"/>
<sequence length="133" mass="14945">MPTTTLSVGQYGHPLLKGAKHWSLLLLKSNGLAIAYQITGSTETYEFKTPEDVQIKDTPTYMGKADVGHVDIAQQNDLYEVLKMVQVRRGDVNWNCQHWIIAALRALQEGGFAVDALTHEHLTEKLRLAKRDD</sequence>
<reference evidence="1 2" key="1">
    <citation type="submission" date="2014-04" db="EMBL/GenBank/DDBJ databases">
        <authorList>
            <consortium name="DOE Joint Genome Institute"/>
            <person name="Kuo A."/>
            <person name="Tarkka M."/>
            <person name="Buscot F."/>
            <person name="Kohler A."/>
            <person name="Nagy L.G."/>
            <person name="Floudas D."/>
            <person name="Copeland A."/>
            <person name="Barry K.W."/>
            <person name="Cichocki N."/>
            <person name="Veneault-Fourrey C."/>
            <person name="LaButti K."/>
            <person name="Lindquist E.A."/>
            <person name="Lipzen A."/>
            <person name="Lundell T."/>
            <person name="Morin E."/>
            <person name="Murat C."/>
            <person name="Sun H."/>
            <person name="Tunlid A."/>
            <person name="Henrissat B."/>
            <person name="Grigoriev I.V."/>
            <person name="Hibbett D.S."/>
            <person name="Martin F."/>
            <person name="Nordberg H.P."/>
            <person name="Cantor M.N."/>
            <person name="Hua S.X."/>
        </authorList>
    </citation>
    <scope>NUCLEOTIDE SEQUENCE [LARGE SCALE GENOMIC DNA]</scope>
    <source>
        <strain evidence="1 2">F 1598</strain>
    </source>
</reference>
<gene>
    <name evidence="1" type="ORF">PILCRDRAFT_821968</name>
</gene>
<name>A0A0C3B3F5_PILCF</name>
<proteinExistence type="predicted"/>